<feature type="transmembrane region" description="Helical" evidence="2">
    <location>
        <begin position="197"/>
        <end position="214"/>
    </location>
</feature>
<dbReference type="STRING" id="1962155.B1813_04355"/>
<evidence type="ECO:0000313" key="5">
    <source>
        <dbReference type="Proteomes" id="UP000192591"/>
    </source>
</evidence>
<organism evidence="4 5">
    <name type="scientific">Saccharomonospora piscinae</name>
    <dbReference type="NCBI Taxonomy" id="687388"/>
    <lineage>
        <taxon>Bacteria</taxon>
        <taxon>Bacillati</taxon>
        <taxon>Actinomycetota</taxon>
        <taxon>Actinomycetes</taxon>
        <taxon>Pseudonocardiales</taxon>
        <taxon>Pseudonocardiaceae</taxon>
        <taxon>Saccharomonospora</taxon>
    </lineage>
</organism>
<proteinExistence type="inferred from homology"/>
<evidence type="ECO:0000313" key="4">
    <source>
        <dbReference type="EMBL" id="OQO93769.1"/>
    </source>
</evidence>
<feature type="domain" description="EamA" evidence="3">
    <location>
        <begin position="167"/>
        <end position="300"/>
    </location>
</feature>
<comment type="similarity">
    <text evidence="1">Belongs to the EamA transporter family.</text>
</comment>
<dbReference type="RefSeq" id="WP_081190703.1">
    <property type="nucleotide sequence ID" value="NZ_MWIH01000003.1"/>
</dbReference>
<gene>
    <name evidence="4" type="ORF">B1813_04355</name>
</gene>
<feature type="domain" description="EamA" evidence="3">
    <location>
        <begin position="22"/>
        <end position="157"/>
    </location>
</feature>
<dbReference type="PANTHER" id="PTHR12715:SF4">
    <property type="entry name" value="EAMA DOMAIN-CONTAINING PROTEIN"/>
    <property type="match status" value="1"/>
</dbReference>
<evidence type="ECO:0000256" key="1">
    <source>
        <dbReference type="ARBA" id="ARBA00007362"/>
    </source>
</evidence>
<protein>
    <submittedName>
        <fullName evidence="4">EamA family transporter</fullName>
    </submittedName>
</protein>
<dbReference type="AlphaFoldDB" id="A0A1V9A9G4"/>
<feature type="transmembrane region" description="Helical" evidence="2">
    <location>
        <begin position="84"/>
        <end position="106"/>
    </location>
</feature>
<feature type="transmembrane region" description="Helical" evidence="2">
    <location>
        <begin position="50"/>
        <end position="72"/>
    </location>
</feature>
<feature type="transmembrane region" description="Helical" evidence="2">
    <location>
        <begin position="261"/>
        <end position="278"/>
    </location>
</feature>
<dbReference type="InterPro" id="IPR052756">
    <property type="entry name" value="Alkyne_AA_exporter"/>
</dbReference>
<dbReference type="SUPFAM" id="SSF103481">
    <property type="entry name" value="Multidrug resistance efflux transporter EmrE"/>
    <property type="match status" value="2"/>
</dbReference>
<dbReference type="PANTHER" id="PTHR12715">
    <property type="entry name" value="TRANSPORTER, DRUG/METABOLITE EXPORTER FAMILY"/>
    <property type="match status" value="1"/>
</dbReference>
<evidence type="ECO:0000259" key="3">
    <source>
        <dbReference type="Pfam" id="PF00892"/>
    </source>
</evidence>
<feature type="transmembrane region" description="Helical" evidence="2">
    <location>
        <begin position="166"/>
        <end position="185"/>
    </location>
</feature>
<dbReference type="GO" id="GO:0016020">
    <property type="term" value="C:membrane"/>
    <property type="evidence" value="ECO:0007669"/>
    <property type="project" value="InterPro"/>
</dbReference>
<evidence type="ECO:0000256" key="2">
    <source>
        <dbReference type="SAM" id="Phobius"/>
    </source>
</evidence>
<sequence>MTHAPSSTTTHPAHPRTDTVKAAVAAAVTILLWASAFVGIRAIGDVLSPAPLALLRLAVAAATLTVLILVSSRRLPSVPRTRRAWSLIAAYGVLWLCCYTVALNAAEHHLDAGTAALLVNIAPLLVTCGAGLFLGEGFPRPVLIGAVVGMSGIVIIGMGTETRGDWIGVGLCVLAAVLYATGVLVQKKALASVDATTITWLGCLIATVVLLPWTPQLVTEVAAAPAPAVLGAVYLGVFPTAIGFSTWAYALKRTDAGKLSVSTYAVPAIAVLLSWVLLSEIPTAYGLVGGAVCLAGVALSRYRPRRRRAETPAP</sequence>
<keyword evidence="2" id="KW-0472">Membrane</keyword>
<keyword evidence="5" id="KW-1185">Reference proteome</keyword>
<dbReference type="InterPro" id="IPR000620">
    <property type="entry name" value="EamA_dom"/>
</dbReference>
<feature type="transmembrane region" description="Helical" evidence="2">
    <location>
        <begin position="226"/>
        <end position="249"/>
    </location>
</feature>
<dbReference type="EMBL" id="MWIH01000003">
    <property type="protein sequence ID" value="OQO93769.1"/>
    <property type="molecule type" value="Genomic_DNA"/>
</dbReference>
<dbReference type="InterPro" id="IPR037185">
    <property type="entry name" value="EmrE-like"/>
</dbReference>
<accession>A0A1V9A9G4</accession>
<feature type="transmembrane region" description="Helical" evidence="2">
    <location>
        <begin position="112"/>
        <end position="135"/>
    </location>
</feature>
<keyword evidence="2" id="KW-0812">Transmembrane</keyword>
<dbReference type="Proteomes" id="UP000192591">
    <property type="component" value="Unassembled WGS sequence"/>
</dbReference>
<name>A0A1V9A9G4_SACPI</name>
<feature type="transmembrane region" description="Helical" evidence="2">
    <location>
        <begin position="142"/>
        <end position="160"/>
    </location>
</feature>
<feature type="transmembrane region" description="Helical" evidence="2">
    <location>
        <begin position="22"/>
        <end position="44"/>
    </location>
</feature>
<reference evidence="4 5" key="1">
    <citation type="submission" date="2017-02" db="EMBL/GenBank/DDBJ databases">
        <title>Draft genome of Saccharomonospora sp. 154.</title>
        <authorList>
            <person name="Alonso-Carmona G.S."/>
            <person name="De La Haba R."/>
            <person name="Vera-Gargallo B."/>
            <person name="Sandoval-Trujillo A.H."/>
            <person name="Ramirez-Duran N."/>
            <person name="Ventosa A."/>
        </authorList>
    </citation>
    <scope>NUCLEOTIDE SEQUENCE [LARGE SCALE GENOMIC DNA]</scope>
    <source>
        <strain evidence="4 5">LRS4.154</strain>
    </source>
</reference>
<feature type="transmembrane region" description="Helical" evidence="2">
    <location>
        <begin position="284"/>
        <end position="302"/>
    </location>
</feature>
<dbReference type="Pfam" id="PF00892">
    <property type="entry name" value="EamA"/>
    <property type="match status" value="2"/>
</dbReference>
<comment type="caution">
    <text evidence="4">The sequence shown here is derived from an EMBL/GenBank/DDBJ whole genome shotgun (WGS) entry which is preliminary data.</text>
</comment>
<keyword evidence="2" id="KW-1133">Transmembrane helix</keyword>